<gene>
    <name evidence="2" type="ORF">CHRY9293_03106</name>
</gene>
<name>A0A6N4XC58_9FLAO</name>
<feature type="chain" id="PRO_5026902126" evidence="1">
    <location>
        <begin position="19"/>
        <end position="174"/>
    </location>
</feature>
<proteinExistence type="predicted"/>
<dbReference type="Proteomes" id="UP000445144">
    <property type="component" value="Unassembled WGS sequence"/>
</dbReference>
<keyword evidence="1" id="KW-0732">Signal</keyword>
<feature type="signal peptide" evidence="1">
    <location>
        <begin position="1"/>
        <end position="18"/>
    </location>
</feature>
<accession>A0A6N4XC58</accession>
<dbReference type="EMBL" id="CACVBR010000038">
    <property type="protein sequence ID" value="CAA7197049.1"/>
    <property type="molecule type" value="Genomic_DNA"/>
</dbReference>
<reference evidence="2 3" key="1">
    <citation type="submission" date="2020-01" db="EMBL/GenBank/DDBJ databases">
        <authorList>
            <person name="Rodrigo-Torres L."/>
            <person name="Arahal R. D."/>
            <person name="Lucena T."/>
        </authorList>
    </citation>
    <scope>NUCLEOTIDE SEQUENCE [LARGE SCALE GENOMIC DNA]</scope>
    <source>
        <strain evidence="2 3">CECT 9293</strain>
    </source>
</reference>
<evidence type="ECO:0000313" key="3">
    <source>
        <dbReference type="Proteomes" id="UP000445144"/>
    </source>
</evidence>
<sequence>MKKFLALTALFFGIIANAQLDKIYRHNGETIEGKVLKVEEYNIVFKYDGEDTENSLSKYAVEKIVYTTGRTENMTKKIVVKGKDDWEKVMIIEDKAYLGGLKKGDEIRGKTGFISYHTGNTADKKAEKKLKIEAAEKGMPFIFMLESKDINQTGYKGKAFGNVQSIKKGITYNY</sequence>
<dbReference type="RefSeq" id="WP_162033760.1">
    <property type="nucleotide sequence ID" value="NZ_CACVBR010000038.1"/>
</dbReference>
<evidence type="ECO:0000313" key="2">
    <source>
        <dbReference type="EMBL" id="CAA7197049.1"/>
    </source>
</evidence>
<protein>
    <submittedName>
        <fullName evidence="2">Uncharacterized protein</fullName>
    </submittedName>
</protein>
<dbReference type="AlphaFoldDB" id="A0A6N4XC58"/>
<keyword evidence="3" id="KW-1185">Reference proteome</keyword>
<organism evidence="2 3">
    <name type="scientific">Chryseobacterium potabilaquae</name>
    <dbReference type="NCBI Taxonomy" id="2675057"/>
    <lineage>
        <taxon>Bacteria</taxon>
        <taxon>Pseudomonadati</taxon>
        <taxon>Bacteroidota</taxon>
        <taxon>Flavobacteriia</taxon>
        <taxon>Flavobacteriales</taxon>
        <taxon>Weeksellaceae</taxon>
        <taxon>Chryseobacterium group</taxon>
        <taxon>Chryseobacterium</taxon>
    </lineage>
</organism>
<evidence type="ECO:0000256" key="1">
    <source>
        <dbReference type="SAM" id="SignalP"/>
    </source>
</evidence>